<dbReference type="AlphaFoldDB" id="A0A0C9XE18"/>
<name>A0A0C9XE18_9AGAR</name>
<dbReference type="OrthoDB" id="10414220at2759"/>
<protein>
    <submittedName>
        <fullName evidence="2">Uncharacterized protein</fullName>
    </submittedName>
</protein>
<proteinExistence type="predicted"/>
<reference evidence="3" key="2">
    <citation type="submission" date="2015-01" db="EMBL/GenBank/DDBJ databases">
        <title>Evolutionary Origins and Diversification of the Mycorrhizal Mutualists.</title>
        <authorList>
            <consortium name="DOE Joint Genome Institute"/>
            <consortium name="Mycorrhizal Genomics Consortium"/>
            <person name="Kohler A."/>
            <person name="Kuo A."/>
            <person name="Nagy L.G."/>
            <person name="Floudas D."/>
            <person name="Copeland A."/>
            <person name="Barry K.W."/>
            <person name="Cichocki N."/>
            <person name="Veneault-Fourrey C."/>
            <person name="LaButti K."/>
            <person name="Lindquist E.A."/>
            <person name="Lipzen A."/>
            <person name="Lundell T."/>
            <person name="Morin E."/>
            <person name="Murat C."/>
            <person name="Riley R."/>
            <person name="Ohm R."/>
            <person name="Sun H."/>
            <person name="Tunlid A."/>
            <person name="Henrissat B."/>
            <person name="Grigoriev I.V."/>
            <person name="Hibbett D.S."/>
            <person name="Martin F."/>
        </authorList>
    </citation>
    <scope>NUCLEOTIDE SEQUENCE [LARGE SCALE GENOMIC DNA]</scope>
    <source>
        <strain evidence="3">LaAM-08-1</strain>
    </source>
</reference>
<evidence type="ECO:0000256" key="1">
    <source>
        <dbReference type="SAM" id="SignalP"/>
    </source>
</evidence>
<organism evidence="2 3">
    <name type="scientific">Laccaria amethystina LaAM-08-1</name>
    <dbReference type="NCBI Taxonomy" id="1095629"/>
    <lineage>
        <taxon>Eukaryota</taxon>
        <taxon>Fungi</taxon>
        <taxon>Dikarya</taxon>
        <taxon>Basidiomycota</taxon>
        <taxon>Agaricomycotina</taxon>
        <taxon>Agaricomycetes</taxon>
        <taxon>Agaricomycetidae</taxon>
        <taxon>Agaricales</taxon>
        <taxon>Agaricineae</taxon>
        <taxon>Hydnangiaceae</taxon>
        <taxon>Laccaria</taxon>
    </lineage>
</organism>
<sequence length="191" mass="20313">MIPLPPLALLFFVFGSNVVADVTIYRAKANLPTQAANVNVSAIGTASGQDGGTTYIEAKLISSVNVAYSSPPITSLITNVRTETATFVEADSWVYMSSPDASGKFNSVEQNCTFAASQKTGVCVQVNKKVVNDTSTTLTVVSATTYTRKMVPVYTATGLFPAQTQRSNSAVRVNSWVCLPVISGFMMMIFG</sequence>
<dbReference type="EMBL" id="KN838738">
    <property type="protein sequence ID" value="KIJ95926.1"/>
    <property type="molecule type" value="Genomic_DNA"/>
</dbReference>
<feature type="signal peptide" evidence="1">
    <location>
        <begin position="1"/>
        <end position="20"/>
    </location>
</feature>
<evidence type="ECO:0000313" key="2">
    <source>
        <dbReference type="EMBL" id="KIJ95926.1"/>
    </source>
</evidence>
<keyword evidence="1" id="KW-0732">Signal</keyword>
<feature type="chain" id="PRO_5002205761" evidence="1">
    <location>
        <begin position="21"/>
        <end position="191"/>
    </location>
</feature>
<dbReference type="HOGENOM" id="CLU_1421624_0_0_1"/>
<reference evidence="2 3" key="1">
    <citation type="submission" date="2014-04" db="EMBL/GenBank/DDBJ databases">
        <authorList>
            <consortium name="DOE Joint Genome Institute"/>
            <person name="Kuo A."/>
            <person name="Kohler A."/>
            <person name="Nagy L.G."/>
            <person name="Floudas D."/>
            <person name="Copeland A."/>
            <person name="Barry K.W."/>
            <person name="Cichocki N."/>
            <person name="Veneault-Fourrey C."/>
            <person name="LaButti K."/>
            <person name="Lindquist E.A."/>
            <person name="Lipzen A."/>
            <person name="Lundell T."/>
            <person name="Morin E."/>
            <person name="Murat C."/>
            <person name="Sun H."/>
            <person name="Tunlid A."/>
            <person name="Henrissat B."/>
            <person name="Grigoriev I.V."/>
            <person name="Hibbett D.S."/>
            <person name="Martin F."/>
            <person name="Nordberg H.P."/>
            <person name="Cantor M.N."/>
            <person name="Hua S.X."/>
        </authorList>
    </citation>
    <scope>NUCLEOTIDE SEQUENCE [LARGE SCALE GENOMIC DNA]</scope>
    <source>
        <strain evidence="2 3">LaAM-08-1</strain>
    </source>
</reference>
<evidence type="ECO:0000313" key="3">
    <source>
        <dbReference type="Proteomes" id="UP000054477"/>
    </source>
</evidence>
<keyword evidence="3" id="KW-1185">Reference proteome</keyword>
<gene>
    <name evidence="2" type="ORF">K443DRAFT_682662</name>
</gene>
<dbReference type="Proteomes" id="UP000054477">
    <property type="component" value="Unassembled WGS sequence"/>
</dbReference>
<accession>A0A0C9XE18</accession>